<keyword evidence="6 7" id="KW-0472">Membrane</keyword>
<organism evidence="8 9">
    <name type="scientific">Candidatus Gemmiger avicola</name>
    <dbReference type="NCBI Taxonomy" id="2838605"/>
    <lineage>
        <taxon>Bacteria</taxon>
        <taxon>Bacillati</taxon>
        <taxon>Bacillota</taxon>
        <taxon>Clostridia</taxon>
        <taxon>Eubacteriales</taxon>
        <taxon>Gemmiger</taxon>
    </lineage>
</organism>
<reference evidence="8" key="2">
    <citation type="submission" date="2021-04" db="EMBL/GenBank/DDBJ databases">
        <authorList>
            <person name="Gilroy R."/>
        </authorList>
    </citation>
    <scope>NUCLEOTIDE SEQUENCE</scope>
    <source>
        <strain evidence="8">ChiBcec8-13705</strain>
    </source>
</reference>
<keyword evidence="2" id="KW-0813">Transport</keyword>
<evidence type="ECO:0000313" key="8">
    <source>
        <dbReference type="EMBL" id="HJB41505.1"/>
    </source>
</evidence>
<feature type="transmembrane region" description="Helical" evidence="7">
    <location>
        <begin position="138"/>
        <end position="157"/>
    </location>
</feature>
<feature type="transmembrane region" description="Helical" evidence="7">
    <location>
        <begin position="97"/>
        <end position="118"/>
    </location>
</feature>
<dbReference type="GO" id="GO:0042910">
    <property type="term" value="F:xenobiotic transmembrane transporter activity"/>
    <property type="evidence" value="ECO:0007669"/>
    <property type="project" value="InterPro"/>
</dbReference>
<dbReference type="GO" id="GO:0015297">
    <property type="term" value="F:antiporter activity"/>
    <property type="evidence" value="ECO:0007669"/>
    <property type="project" value="InterPro"/>
</dbReference>
<evidence type="ECO:0000313" key="9">
    <source>
        <dbReference type="Proteomes" id="UP000886803"/>
    </source>
</evidence>
<feature type="transmembrane region" description="Helical" evidence="7">
    <location>
        <begin position="169"/>
        <end position="191"/>
    </location>
</feature>
<evidence type="ECO:0000256" key="4">
    <source>
        <dbReference type="ARBA" id="ARBA00022692"/>
    </source>
</evidence>
<feature type="transmembrane region" description="Helical" evidence="7">
    <location>
        <begin position="197"/>
        <end position="218"/>
    </location>
</feature>
<feature type="transmembrane region" description="Helical" evidence="7">
    <location>
        <begin position="20"/>
        <end position="36"/>
    </location>
</feature>
<dbReference type="PIRSF" id="PIRSF006603">
    <property type="entry name" value="DinF"/>
    <property type="match status" value="1"/>
</dbReference>
<dbReference type="PANTHER" id="PTHR43549">
    <property type="entry name" value="MULTIDRUG RESISTANCE PROTEIN YPNP-RELATED"/>
    <property type="match status" value="1"/>
</dbReference>
<evidence type="ECO:0000256" key="7">
    <source>
        <dbReference type="SAM" id="Phobius"/>
    </source>
</evidence>
<dbReference type="AlphaFoldDB" id="A0A9D2M4X8"/>
<dbReference type="PANTHER" id="PTHR43549:SF3">
    <property type="entry name" value="MULTIDRUG RESISTANCE PROTEIN YPNP-RELATED"/>
    <property type="match status" value="1"/>
</dbReference>
<keyword evidence="4 7" id="KW-0812">Transmembrane</keyword>
<feature type="transmembrane region" description="Helical" evidence="7">
    <location>
        <begin position="321"/>
        <end position="341"/>
    </location>
</feature>
<accession>A0A9D2M4X8</accession>
<comment type="caution">
    <text evidence="8">The sequence shown here is derived from an EMBL/GenBank/DDBJ whole genome shotgun (WGS) entry which is preliminary data.</text>
</comment>
<evidence type="ECO:0000256" key="2">
    <source>
        <dbReference type="ARBA" id="ARBA00022448"/>
    </source>
</evidence>
<feature type="transmembrane region" description="Helical" evidence="7">
    <location>
        <begin position="287"/>
        <end position="309"/>
    </location>
</feature>
<evidence type="ECO:0000256" key="3">
    <source>
        <dbReference type="ARBA" id="ARBA00022475"/>
    </source>
</evidence>
<proteinExistence type="predicted"/>
<gene>
    <name evidence="8" type="ORF">H9945_03315</name>
</gene>
<protein>
    <submittedName>
        <fullName evidence="8">MATE family efflux transporter</fullName>
    </submittedName>
</protein>
<evidence type="ECO:0000256" key="5">
    <source>
        <dbReference type="ARBA" id="ARBA00022989"/>
    </source>
</evidence>
<feature type="transmembrane region" description="Helical" evidence="7">
    <location>
        <begin position="353"/>
        <end position="378"/>
    </location>
</feature>
<comment type="subcellular location">
    <subcellularLocation>
        <location evidence="1">Cell membrane</location>
        <topology evidence="1">Multi-pass membrane protein</topology>
    </subcellularLocation>
</comment>
<dbReference type="InterPro" id="IPR048279">
    <property type="entry name" value="MdtK-like"/>
</dbReference>
<keyword evidence="3" id="KW-1003">Cell membrane</keyword>
<dbReference type="GO" id="GO:0005886">
    <property type="term" value="C:plasma membrane"/>
    <property type="evidence" value="ECO:0007669"/>
    <property type="project" value="UniProtKB-SubCell"/>
</dbReference>
<feature type="transmembrane region" description="Helical" evidence="7">
    <location>
        <begin position="61"/>
        <end position="85"/>
    </location>
</feature>
<dbReference type="InterPro" id="IPR002528">
    <property type="entry name" value="MATE_fam"/>
</dbReference>
<dbReference type="Proteomes" id="UP000886803">
    <property type="component" value="Unassembled WGS sequence"/>
</dbReference>
<evidence type="ECO:0000256" key="1">
    <source>
        <dbReference type="ARBA" id="ARBA00004651"/>
    </source>
</evidence>
<dbReference type="InterPro" id="IPR052031">
    <property type="entry name" value="Membrane_Transporter-Flippase"/>
</dbReference>
<name>A0A9D2M4X8_9FIRM</name>
<feature type="transmembrane region" description="Helical" evidence="7">
    <location>
        <begin position="261"/>
        <end position="281"/>
    </location>
</feature>
<dbReference type="NCBIfam" id="TIGR00797">
    <property type="entry name" value="matE"/>
    <property type="match status" value="1"/>
</dbReference>
<dbReference type="EMBL" id="DWYG01000045">
    <property type="protein sequence ID" value="HJB41505.1"/>
    <property type="molecule type" value="Genomic_DNA"/>
</dbReference>
<dbReference type="Pfam" id="PF01554">
    <property type="entry name" value="MatE"/>
    <property type="match status" value="2"/>
</dbReference>
<dbReference type="CDD" id="cd13138">
    <property type="entry name" value="MATE_yoeA_like"/>
    <property type="match status" value="1"/>
</dbReference>
<sequence>MRTTQAQNAILTGSIPRQLLLFFLPIWFGTLFQQLYNTADTLIVGNFCGTQSLAAVGATGAFVQLLVGIFVGLCSGAGVVVAQSYGAGDVEEVDRQVHTALAMATLGGALLTVLGLVSSRFVLQLMDTPAEILGEATIYLQIYFLGMIPQFLYNMGTNILRAVGDSKRPLYFLIIASLVNIVLDVVFVAAFHWGVAGAAIATVISQVASAVLTIRCLAGSNGMPWHLRADKLRPDANTTGNICRIGLPSAVQSALYSISNIVIQASINAFGTNAVAAWSVYGKIDFLFWMTVSSFGIAITTFVGQNFGARQYDRVRSGTRICLGMTAAITICISLVLYPAAGLAFRLFTQDEAVITLGVEIMHFLVPTYITYICIEILSGALRGCGDVRVPTLITVFGVCGLRIAWLLLVTPRMGTLLSVEASYPITWLLASALFVVYYLRGSWLPRCIQAQEAAADKEKEA</sequence>
<feature type="transmembrane region" description="Helical" evidence="7">
    <location>
        <begin position="422"/>
        <end position="440"/>
    </location>
</feature>
<feature type="transmembrane region" description="Helical" evidence="7">
    <location>
        <begin position="390"/>
        <end position="410"/>
    </location>
</feature>
<evidence type="ECO:0000256" key="6">
    <source>
        <dbReference type="ARBA" id="ARBA00023136"/>
    </source>
</evidence>
<reference evidence="8" key="1">
    <citation type="journal article" date="2021" name="PeerJ">
        <title>Extensive microbial diversity within the chicken gut microbiome revealed by metagenomics and culture.</title>
        <authorList>
            <person name="Gilroy R."/>
            <person name="Ravi A."/>
            <person name="Getino M."/>
            <person name="Pursley I."/>
            <person name="Horton D.L."/>
            <person name="Alikhan N.F."/>
            <person name="Baker D."/>
            <person name="Gharbi K."/>
            <person name="Hall N."/>
            <person name="Watson M."/>
            <person name="Adriaenssens E.M."/>
            <person name="Foster-Nyarko E."/>
            <person name="Jarju S."/>
            <person name="Secka A."/>
            <person name="Antonio M."/>
            <person name="Oren A."/>
            <person name="Chaudhuri R.R."/>
            <person name="La Ragione R."/>
            <person name="Hildebrand F."/>
            <person name="Pallen M.J."/>
        </authorList>
    </citation>
    <scope>NUCLEOTIDE SEQUENCE</scope>
    <source>
        <strain evidence="8">ChiBcec8-13705</strain>
    </source>
</reference>
<keyword evidence="5 7" id="KW-1133">Transmembrane helix</keyword>